<sequence length="73" mass="7987">MKHKVLATVALIAPFLIAGCASNYVLTTQDGDAIIAEGKPSVDEETGMIAFTDVWGRQQQLNKDNVKQIERVK</sequence>
<dbReference type="Gene3D" id="2.30.30.100">
    <property type="match status" value="1"/>
</dbReference>
<organism evidence="8 9">
    <name type="scientific">Musicola paradisiaca (strain Ech703)</name>
    <name type="common">Dickeya paradisiaca</name>
    <name type="synonym">Dickeya dadantii</name>
    <dbReference type="NCBI Taxonomy" id="579405"/>
    <lineage>
        <taxon>Bacteria</taxon>
        <taxon>Pseudomonadati</taxon>
        <taxon>Pseudomonadota</taxon>
        <taxon>Gammaproteobacteria</taxon>
        <taxon>Enterobacterales</taxon>
        <taxon>Pectobacteriaceae</taxon>
        <taxon>Musicola</taxon>
    </lineage>
</organism>
<evidence type="ECO:0000256" key="4">
    <source>
        <dbReference type="ARBA" id="ARBA00023139"/>
    </source>
</evidence>
<dbReference type="AlphaFoldDB" id="C6CC10"/>
<evidence type="ECO:0000313" key="9">
    <source>
        <dbReference type="Proteomes" id="UP000002734"/>
    </source>
</evidence>
<dbReference type="PROSITE" id="PS51257">
    <property type="entry name" value="PROKAR_LIPOPROTEIN"/>
    <property type="match status" value="1"/>
</dbReference>
<reference evidence="8" key="1">
    <citation type="submission" date="2009-06" db="EMBL/GenBank/DDBJ databases">
        <title>Complete sequence of Dickeya dadantii Ech703.</title>
        <authorList>
            <consortium name="US DOE Joint Genome Institute"/>
            <person name="Lucas S."/>
            <person name="Copeland A."/>
            <person name="Lapidus A."/>
            <person name="Glavina del Rio T."/>
            <person name="Dalin E."/>
            <person name="Tice H."/>
            <person name="Bruce D."/>
            <person name="Goodwin L."/>
            <person name="Pitluck S."/>
            <person name="Chertkov O."/>
            <person name="Brettin T."/>
            <person name="Detter J.C."/>
            <person name="Han C."/>
            <person name="Larimer F."/>
            <person name="Land M."/>
            <person name="Hauser L."/>
            <person name="Kyrpides N."/>
            <person name="Mikhailova N."/>
            <person name="Balakrishnan V."/>
            <person name="Glasner J."/>
            <person name="Perna N.T."/>
        </authorList>
    </citation>
    <scope>NUCLEOTIDE SEQUENCE [LARGE SCALE GENOMIC DNA]</scope>
    <source>
        <strain evidence="8">Ech703</strain>
    </source>
</reference>
<name>C6CC10_MUSP7</name>
<dbReference type="InterPro" id="IPR010920">
    <property type="entry name" value="LSM_dom_sf"/>
</dbReference>
<keyword evidence="1" id="KW-1003">Cell membrane</keyword>
<evidence type="ECO:0000313" key="8">
    <source>
        <dbReference type="EMBL" id="ACS86770.1"/>
    </source>
</evidence>
<dbReference type="PANTHER" id="PTHR37011">
    <property type="entry name" value="POT FAMILY PEPTIDE TRANSPORT PROTEIN-RELATED"/>
    <property type="match status" value="1"/>
</dbReference>
<dbReference type="RefSeq" id="WP_015854671.1">
    <property type="nucleotide sequence ID" value="NC_012880.1"/>
</dbReference>
<evidence type="ECO:0000256" key="1">
    <source>
        <dbReference type="ARBA" id="ARBA00022475"/>
    </source>
</evidence>
<evidence type="ECO:0000256" key="5">
    <source>
        <dbReference type="ARBA" id="ARBA00023288"/>
    </source>
</evidence>
<dbReference type="KEGG" id="dda:Dd703_2995"/>
<feature type="signal peptide" evidence="6">
    <location>
        <begin position="1"/>
        <end position="18"/>
    </location>
</feature>
<evidence type="ECO:0000259" key="7">
    <source>
        <dbReference type="Pfam" id="PF06004"/>
    </source>
</evidence>
<dbReference type="InterPro" id="IPR010305">
    <property type="entry name" value="YgdI/YgdR-like"/>
</dbReference>
<dbReference type="STRING" id="579405.Dd703_2995"/>
<keyword evidence="5" id="KW-0449">Lipoprotein</keyword>
<gene>
    <name evidence="8" type="ordered locus">Dd703_2995</name>
</gene>
<dbReference type="SUPFAM" id="SSF50182">
    <property type="entry name" value="Sm-like ribonucleoproteins"/>
    <property type="match status" value="1"/>
</dbReference>
<dbReference type="eggNOG" id="ENOG50333U0">
    <property type="taxonomic scope" value="Bacteria"/>
</dbReference>
<feature type="domain" description="Lipoprotein YgdI/YgdR-like SH3-like" evidence="7">
    <location>
        <begin position="23"/>
        <end position="70"/>
    </location>
</feature>
<evidence type="ECO:0000256" key="6">
    <source>
        <dbReference type="SAM" id="SignalP"/>
    </source>
</evidence>
<dbReference type="NCBIfam" id="NF033216">
    <property type="entry name" value="lipo_YgdI_YgdR"/>
    <property type="match status" value="1"/>
</dbReference>
<proteinExistence type="predicted"/>
<evidence type="ECO:0000256" key="3">
    <source>
        <dbReference type="ARBA" id="ARBA00023136"/>
    </source>
</evidence>
<dbReference type="PANTHER" id="PTHR37011:SF1">
    <property type="entry name" value="POT FAMILY PEPTIDE TRANSPORT PROTEIN"/>
    <property type="match status" value="1"/>
</dbReference>
<dbReference type="HOGENOM" id="CLU_182841_0_1_6"/>
<protein>
    <recommendedName>
        <fullName evidence="7">Lipoprotein YgdI/YgdR-like SH3-like domain-containing protein</fullName>
    </recommendedName>
</protein>
<dbReference type="Proteomes" id="UP000002734">
    <property type="component" value="Chromosome"/>
</dbReference>
<feature type="chain" id="PRO_5002963135" description="Lipoprotein YgdI/YgdR-like SH3-like domain-containing protein" evidence="6">
    <location>
        <begin position="19"/>
        <end position="73"/>
    </location>
</feature>
<keyword evidence="4" id="KW-0564">Palmitate</keyword>
<evidence type="ECO:0000256" key="2">
    <source>
        <dbReference type="ARBA" id="ARBA00022729"/>
    </source>
</evidence>
<accession>C6CC10</accession>
<keyword evidence="3" id="KW-0472">Membrane</keyword>
<dbReference type="InterPro" id="IPR047807">
    <property type="entry name" value="YgdI/YgdR-like_SH3-like"/>
</dbReference>
<keyword evidence="9" id="KW-1185">Reference proteome</keyword>
<keyword evidence="2 6" id="KW-0732">Signal</keyword>
<dbReference type="Pfam" id="PF06004">
    <property type="entry name" value="DUF903"/>
    <property type="match status" value="1"/>
</dbReference>
<dbReference type="EMBL" id="CP001654">
    <property type="protein sequence ID" value="ACS86770.1"/>
    <property type="molecule type" value="Genomic_DNA"/>
</dbReference>